<gene>
    <name evidence="1" type="primary">AlNc14C10G1251</name>
    <name evidence="1" type="ORF">ALNC14_014330</name>
</gene>
<protein>
    <submittedName>
        <fullName evidence="1">Uncharacterized protein AlNc14C10G1251</fullName>
    </submittedName>
</protein>
<name>F0W2K4_9STRA</name>
<dbReference type="AlphaFoldDB" id="F0W2K4"/>
<accession>F0W2K4</accession>
<dbReference type="EMBL" id="FR824055">
    <property type="protein sequence ID" value="CCA15290.1"/>
    <property type="molecule type" value="Genomic_DNA"/>
</dbReference>
<reference evidence="1" key="2">
    <citation type="submission" date="2011-02" db="EMBL/GenBank/DDBJ databases">
        <authorList>
            <person name="MacLean D."/>
        </authorList>
    </citation>
    <scope>NUCLEOTIDE SEQUENCE</scope>
</reference>
<reference evidence="1" key="1">
    <citation type="journal article" date="2011" name="PLoS Biol.">
        <title>Gene gain and loss during evolution of obligate parasitism in the white rust pathogen of Arabidopsis thaliana.</title>
        <authorList>
            <person name="Kemen E."/>
            <person name="Gardiner A."/>
            <person name="Schultz-Larsen T."/>
            <person name="Kemen A.C."/>
            <person name="Balmuth A.L."/>
            <person name="Robert-Seilaniantz A."/>
            <person name="Bailey K."/>
            <person name="Holub E."/>
            <person name="Studholme D.J."/>
            <person name="Maclean D."/>
            <person name="Jones J.D."/>
        </authorList>
    </citation>
    <scope>NUCLEOTIDE SEQUENCE</scope>
</reference>
<dbReference type="HOGENOM" id="CLU_012449_0_0_1"/>
<sequence length="986" mass="111269">MRTFGAIICRDCLYLEFPGCDIHGMLYCERVISEVEDSGEDSSRGQNPDTTTSALERQHMRCNQQHAKCAKCAAATNNVRPFRDGCRRCKGTTVIHMWNTSQQELAKAFEAFPSQLEEIHHTVLVCEFCQSVIFPRALDQLTQRTDQHVLTIMSSGKPLQISNYQLSMPHVDGCPRKGMPVQGTAIHLPKGELKFAHDRIQDCPVPHSIRTDIQYQKRGVEVVTTQNHLQQMYLRLFRSLLLSADPAGPNIIEPLRKIRDLLEMLQPLSLFGNWAPSKRSERKQVEPIRASASSAASLIHSASKVFDADGWWESKPYEEPVKEPGLRVEEWILFQFDGLNIVTFVDLKWHQGLVPSKLIIETSIDEYVYKSASVLTELNHSTQVAFSQGQAIKNVRMSMYGHEGEDRQFGIESVKFYTTIEDHLYNAPDILLRDIESWLSEAAKSHDNAVREIALDAFQKLVLASGSLCGLIKLGSSLLSRNALLQNSSDENFSQECWNEVDAMSSTCQVRAHQFLVDISSQLLQHMLKHEEECAILDSHAVQELLRRSRSPSNPKDEVPTGWAELLKERNDGGLGMPWIMAIVDPTFSNAQIDYIFQLALVLFFLVREISLWQMKRMQTGEGLLDRDGSKRWHKLEEPFSVEVRSEVFDLLDRLLHDLLGGRLPSFVLTPHTPINQGRNAADSGGAFLSTLLNGSFSELEFSILSKTAKETEKSYPSFHLSSDELCVAILQILCSNLRRLVLSHVDPAEVGLKSTQISMEADVAPSTRSDAIAMTLEQLIALGTKRSDQYFAISLKAAAAIDVGMEVFYPSPYHRTRLLTSRMGKGATLEVQVRWPVQDRDQEDPRFERFLLALQLECGKHGLTHAIRGSWQFYLHLVVQLSPTQNTRQVLECQFASCIQRAGFSSWQVAAGAQEISISLQRHLHWDRMQKMSQDSGAAWIRVYPSDVATYDEVLSDVESFVCHHEERKDVAFSKEPPFNASIAP</sequence>
<organism evidence="1">
    <name type="scientific">Albugo laibachii Nc14</name>
    <dbReference type="NCBI Taxonomy" id="890382"/>
    <lineage>
        <taxon>Eukaryota</taxon>
        <taxon>Sar</taxon>
        <taxon>Stramenopiles</taxon>
        <taxon>Oomycota</taxon>
        <taxon>Peronosporomycetes</taxon>
        <taxon>Albuginales</taxon>
        <taxon>Albuginaceae</taxon>
        <taxon>Albugo</taxon>
    </lineage>
</organism>
<proteinExistence type="predicted"/>
<evidence type="ECO:0000313" key="1">
    <source>
        <dbReference type="EMBL" id="CCA15290.1"/>
    </source>
</evidence>